<sequence length="323" mass="38591">MKFKKCNRNKTSIHSKKRTNKISKKKKLKSNQKAQNKDLGKPPNLKNIILDKPNIWAAKEKQVRLIRFLITQGRHFLLHLAGTKKTIINESNLQKKEEKENLSNHINKMKPLYDLLEQISFTYLGFPQRQKKKERLIIFFFRTNSEIDPQYDGLEPLNNTQFQRDLEEIKFQLDKDFYREFHNLLKQLEGDQTDIQNQIKLITQEIVTQTIDLHDLSKANTIAKNLFIQLMIEKGNDNLQLLKKIVEEFNEKKLYELFKELIVQYSFRITEFITKLIQLMQGDNIDDLNENTYPQDIINDDFLIQFKYQYQENDNSIYLSDQE</sequence>
<dbReference type="OrthoDB" id="309138at2759"/>
<evidence type="ECO:0000256" key="1">
    <source>
        <dbReference type="SAM" id="MobiDB-lite"/>
    </source>
</evidence>
<gene>
    <name evidence="2" type="ORF">PSON_ATCC_30995.1.T0490102</name>
</gene>
<evidence type="ECO:0000313" key="3">
    <source>
        <dbReference type="Proteomes" id="UP000692954"/>
    </source>
</evidence>
<evidence type="ECO:0000313" key="2">
    <source>
        <dbReference type="EMBL" id="CAD8085957.1"/>
    </source>
</evidence>
<protein>
    <submittedName>
        <fullName evidence="2">Uncharacterized protein</fullName>
    </submittedName>
</protein>
<comment type="caution">
    <text evidence="2">The sequence shown here is derived from an EMBL/GenBank/DDBJ whole genome shotgun (WGS) entry which is preliminary data.</text>
</comment>
<organism evidence="2 3">
    <name type="scientific">Paramecium sonneborni</name>
    <dbReference type="NCBI Taxonomy" id="65129"/>
    <lineage>
        <taxon>Eukaryota</taxon>
        <taxon>Sar</taxon>
        <taxon>Alveolata</taxon>
        <taxon>Ciliophora</taxon>
        <taxon>Intramacronucleata</taxon>
        <taxon>Oligohymenophorea</taxon>
        <taxon>Peniculida</taxon>
        <taxon>Parameciidae</taxon>
        <taxon>Paramecium</taxon>
    </lineage>
</organism>
<proteinExistence type="predicted"/>
<dbReference type="EMBL" id="CAJJDN010000049">
    <property type="protein sequence ID" value="CAD8085957.1"/>
    <property type="molecule type" value="Genomic_DNA"/>
</dbReference>
<accession>A0A8S1MYI6</accession>
<name>A0A8S1MYI6_9CILI</name>
<feature type="region of interest" description="Disordered" evidence="1">
    <location>
        <begin position="1"/>
        <end position="44"/>
    </location>
</feature>
<keyword evidence="3" id="KW-1185">Reference proteome</keyword>
<reference evidence="2" key="1">
    <citation type="submission" date="2021-01" db="EMBL/GenBank/DDBJ databases">
        <authorList>
            <consortium name="Genoscope - CEA"/>
            <person name="William W."/>
        </authorList>
    </citation>
    <scope>NUCLEOTIDE SEQUENCE</scope>
</reference>
<feature type="compositionally biased region" description="Basic residues" evidence="1">
    <location>
        <begin position="1"/>
        <end position="30"/>
    </location>
</feature>
<dbReference type="Proteomes" id="UP000692954">
    <property type="component" value="Unassembled WGS sequence"/>
</dbReference>
<dbReference type="AlphaFoldDB" id="A0A8S1MYI6"/>